<sequence precursor="true">MHHNDLVCLQFRPARQRCLAIAVAICGVAVVASTPASPATTYWDGAHLARLRAGDPKADARTTASLEQVHEKARSALKRGPYSVVDKTLVPPSGDKHDYASYGRYWWPNPDTNDGLPYVRRDGKVNRAMLSAGDRVRLADFCDDLEALALGAYVHTDSRYAEHGANLVRVWFLDEATRMRPRIRFGQAVPGRSEGRGAGVLDARNFIRVIDSITLLEAMDAFSRDEQAALREWFREYAEWLATSPIAAEERQADNNHGTWFAAQEGHIALFNGDAVLARKIVEQARDKRFPRSITPEGTQPEELTRTQSLHYCFFNLEAFFSLARVGDRVGVDLWNYTAPSGASLRKAFDWVSPYPAKQKAWSYPMLDRYSVSDAQSTLFIMAAQKWQNPRYLRLLDKAPGRYQERHLAPLMFPSYATEDAL</sequence>
<feature type="domain" description="Alginate lyase" evidence="3">
    <location>
        <begin position="85"/>
        <end position="362"/>
    </location>
</feature>
<keyword evidence="2 4" id="KW-0456">Lyase</keyword>
<proteinExistence type="predicted"/>
<name>A0A5C5W7L9_9BACT</name>
<dbReference type="AlphaFoldDB" id="A0A5C5W7L9"/>
<protein>
    <submittedName>
        <fullName evidence="4">Alginate lyase</fullName>
    </submittedName>
</protein>
<dbReference type="InterPro" id="IPR008397">
    <property type="entry name" value="Alginate_lyase_dom"/>
</dbReference>
<evidence type="ECO:0000256" key="1">
    <source>
        <dbReference type="ARBA" id="ARBA00022729"/>
    </source>
</evidence>
<evidence type="ECO:0000313" key="4">
    <source>
        <dbReference type="EMBL" id="TWT46878.1"/>
    </source>
</evidence>
<keyword evidence="1" id="KW-0732">Signal</keyword>
<dbReference type="Pfam" id="PF05426">
    <property type="entry name" value="Alginate_lyase"/>
    <property type="match status" value="1"/>
</dbReference>
<dbReference type="Proteomes" id="UP000318995">
    <property type="component" value="Unassembled WGS sequence"/>
</dbReference>
<dbReference type="Gene3D" id="1.50.10.100">
    <property type="entry name" value="Chondroitin AC/alginate lyase"/>
    <property type="match status" value="1"/>
</dbReference>
<organism evidence="4 5">
    <name type="scientific">Botrimarina hoheduenensis</name>
    <dbReference type="NCBI Taxonomy" id="2528000"/>
    <lineage>
        <taxon>Bacteria</taxon>
        <taxon>Pseudomonadati</taxon>
        <taxon>Planctomycetota</taxon>
        <taxon>Planctomycetia</taxon>
        <taxon>Pirellulales</taxon>
        <taxon>Lacipirellulaceae</taxon>
        <taxon>Botrimarina</taxon>
    </lineage>
</organism>
<dbReference type="SUPFAM" id="SSF48230">
    <property type="entry name" value="Chondroitin AC/alginate lyase"/>
    <property type="match status" value="1"/>
</dbReference>
<evidence type="ECO:0000256" key="2">
    <source>
        <dbReference type="ARBA" id="ARBA00023239"/>
    </source>
</evidence>
<dbReference type="OrthoDB" id="428577at2"/>
<dbReference type="GO" id="GO:0016829">
    <property type="term" value="F:lyase activity"/>
    <property type="evidence" value="ECO:0007669"/>
    <property type="project" value="UniProtKB-KW"/>
</dbReference>
<evidence type="ECO:0000313" key="5">
    <source>
        <dbReference type="Proteomes" id="UP000318995"/>
    </source>
</evidence>
<evidence type="ECO:0000259" key="3">
    <source>
        <dbReference type="Pfam" id="PF05426"/>
    </source>
</evidence>
<reference evidence="4 5" key="1">
    <citation type="submission" date="2019-02" db="EMBL/GenBank/DDBJ databases">
        <title>Deep-cultivation of Planctomycetes and their phenomic and genomic characterization uncovers novel biology.</title>
        <authorList>
            <person name="Wiegand S."/>
            <person name="Jogler M."/>
            <person name="Boedeker C."/>
            <person name="Pinto D."/>
            <person name="Vollmers J."/>
            <person name="Rivas-Marin E."/>
            <person name="Kohn T."/>
            <person name="Peeters S.H."/>
            <person name="Heuer A."/>
            <person name="Rast P."/>
            <person name="Oberbeckmann S."/>
            <person name="Bunk B."/>
            <person name="Jeske O."/>
            <person name="Meyerdierks A."/>
            <person name="Storesund J.E."/>
            <person name="Kallscheuer N."/>
            <person name="Luecker S."/>
            <person name="Lage O.M."/>
            <person name="Pohl T."/>
            <person name="Merkel B.J."/>
            <person name="Hornburger P."/>
            <person name="Mueller R.-W."/>
            <person name="Bruemmer F."/>
            <person name="Labrenz M."/>
            <person name="Spormann A.M."/>
            <person name="Op Den Camp H."/>
            <person name="Overmann J."/>
            <person name="Amann R."/>
            <person name="Jetten M.S.M."/>
            <person name="Mascher T."/>
            <person name="Medema M.H."/>
            <person name="Devos D.P."/>
            <person name="Kaster A.-K."/>
            <person name="Ovreas L."/>
            <person name="Rohde M."/>
            <person name="Galperin M.Y."/>
            <person name="Jogler C."/>
        </authorList>
    </citation>
    <scope>NUCLEOTIDE SEQUENCE [LARGE SCALE GENOMIC DNA]</scope>
    <source>
        <strain evidence="4 5">Pla111</strain>
    </source>
</reference>
<dbReference type="EMBL" id="SJPH01000003">
    <property type="protein sequence ID" value="TWT46878.1"/>
    <property type="molecule type" value="Genomic_DNA"/>
</dbReference>
<accession>A0A5C5W7L9</accession>
<dbReference type="InterPro" id="IPR008929">
    <property type="entry name" value="Chondroitin_lyas"/>
</dbReference>
<dbReference type="GO" id="GO:0042597">
    <property type="term" value="C:periplasmic space"/>
    <property type="evidence" value="ECO:0007669"/>
    <property type="project" value="InterPro"/>
</dbReference>
<comment type="caution">
    <text evidence="4">The sequence shown here is derived from an EMBL/GenBank/DDBJ whole genome shotgun (WGS) entry which is preliminary data.</text>
</comment>
<gene>
    <name evidence="4" type="ORF">Pla111_19800</name>
</gene>
<keyword evidence="5" id="KW-1185">Reference proteome</keyword>